<evidence type="ECO:0000313" key="1">
    <source>
        <dbReference type="EMBL" id="TDK29822.1"/>
    </source>
</evidence>
<comment type="caution">
    <text evidence="1">The sequence shown here is derived from an EMBL/GenBank/DDBJ whole genome shotgun (WGS) entry which is preliminary data.</text>
</comment>
<proteinExistence type="predicted"/>
<keyword evidence="2" id="KW-1185">Reference proteome</keyword>
<dbReference type="OrthoDB" id="8456047at2"/>
<evidence type="ECO:0000313" key="2">
    <source>
        <dbReference type="Proteomes" id="UP000295238"/>
    </source>
</evidence>
<gene>
    <name evidence="1" type="ORF">E2F50_21715</name>
</gene>
<sequence>MVGVKPTEVSSIRFAIRAAIGQLFDYRQQQRWEGKQLIVVETEVTRADDKALATENGFGLAWPSEKGDLKILLPSALKPADGC</sequence>
<accession>A0A4R5U6F9</accession>
<reference evidence="1 2" key="1">
    <citation type="submission" date="2019-03" db="EMBL/GenBank/DDBJ databases">
        <title>Rhizobium sp. nov., an bacterium isolated from biocrust in Mu Us Desert.</title>
        <authorList>
            <person name="Lixiong L."/>
        </authorList>
    </citation>
    <scope>NUCLEOTIDE SEQUENCE [LARGE SCALE GENOMIC DNA]</scope>
    <source>
        <strain evidence="1 2">SPY-1</strain>
    </source>
</reference>
<dbReference type="RefSeq" id="WP_133318287.1">
    <property type="nucleotide sequence ID" value="NZ_SMTL01000009.1"/>
</dbReference>
<organism evidence="1 2">
    <name type="scientific">Rhizobium deserti</name>
    <dbReference type="NCBI Taxonomy" id="2547961"/>
    <lineage>
        <taxon>Bacteria</taxon>
        <taxon>Pseudomonadati</taxon>
        <taxon>Pseudomonadota</taxon>
        <taxon>Alphaproteobacteria</taxon>
        <taxon>Hyphomicrobiales</taxon>
        <taxon>Rhizobiaceae</taxon>
        <taxon>Rhizobium/Agrobacterium group</taxon>
        <taxon>Rhizobium</taxon>
    </lineage>
</organism>
<protein>
    <submittedName>
        <fullName evidence="1">Uncharacterized protein</fullName>
    </submittedName>
</protein>
<dbReference type="Proteomes" id="UP000295238">
    <property type="component" value="Unassembled WGS sequence"/>
</dbReference>
<name>A0A4R5U6F9_9HYPH</name>
<dbReference type="EMBL" id="SMTL01000009">
    <property type="protein sequence ID" value="TDK29822.1"/>
    <property type="molecule type" value="Genomic_DNA"/>
</dbReference>
<dbReference type="AlphaFoldDB" id="A0A4R5U6F9"/>